<dbReference type="OrthoDB" id="3362336at2759"/>
<feature type="compositionally biased region" description="Low complexity" evidence="1">
    <location>
        <begin position="357"/>
        <end position="372"/>
    </location>
</feature>
<feature type="compositionally biased region" description="Polar residues" evidence="1">
    <location>
        <begin position="305"/>
        <end position="325"/>
    </location>
</feature>
<feature type="compositionally biased region" description="Low complexity" evidence="1">
    <location>
        <begin position="424"/>
        <end position="446"/>
    </location>
</feature>
<name>A0A8H7CX24_9AGAR</name>
<evidence type="ECO:0000256" key="1">
    <source>
        <dbReference type="SAM" id="MobiDB-lite"/>
    </source>
</evidence>
<dbReference type="EMBL" id="JACAZH010000014">
    <property type="protein sequence ID" value="KAF7351146.1"/>
    <property type="molecule type" value="Genomic_DNA"/>
</dbReference>
<evidence type="ECO:0000313" key="3">
    <source>
        <dbReference type="Proteomes" id="UP000623467"/>
    </source>
</evidence>
<sequence>MPARRLHPQGWASTRTPPYVVGDRALRLRTMETISSPLDALAIVRAVERRFGRVSGYHFYRDAELSNRYQFVAYLSLWDPAAYSRVPKNENGTTIYVKLPPESSSPVSGGPGLADITPFLGHQDWTDNDLAAEVDAHFGPPEKPADGSRIFQFQIQHYQGRFDSGIILPGVNNRHHASVMANFVRWGGFAPKKPLPEPPIITQSDVLFGGGSVDHPCMRHQLMAWHIKTSPYDAKRPLVESLPPIPNLPPNENQSPQSPVPEDAEASAISTNPDLPWMTNIAPTHPSPEPTASDSTSRKRFPSLAASQRQSPSSLPSTADKTQPSRILVEANDADAILAPPPSPAPVHEEPVAKVDPATLAPSSSAPSLSHPKSAKADSSKPAPKPKQAAPLASPAAMERRNNARAARVVMQKAKPTEPVSSVKVKAAASQPQPPQQASKQQPVASTDKKKRGKANASPQTDKATQPPIEVEERTSGMAERLKGMMRGWI</sequence>
<reference evidence="2" key="1">
    <citation type="submission" date="2020-05" db="EMBL/GenBank/DDBJ databases">
        <title>Mycena genomes resolve the evolution of fungal bioluminescence.</title>
        <authorList>
            <person name="Tsai I.J."/>
        </authorList>
    </citation>
    <scope>NUCLEOTIDE SEQUENCE</scope>
    <source>
        <strain evidence="2">160909Yilan</strain>
    </source>
</reference>
<feature type="region of interest" description="Disordered" evidence="1">
    <location>
        <begin position="237"/>
        <end position="490"/>
    </location>
</feature>
<protein>
    <submittedName>
        <fullName evidence="2">Uncharacterized protein</fullName>
    </submittedName>
</protein>
<feature type="compositionally biased region" description="Basic and acidic residues" evidence="1">
    <location>
        <begin position="471"/>
        <end position="483"/>
    </location>
</feature>
<evidence type="ECO:0000313" key="2">
    <source>
        <dbReference type="EMBL" id="KAF7351146.1"/>
    </source>
</evidence>
<comment type="caution">
    <text evidence="2">The sequence shown here is derived from an EMBL/GenBank/DDBJ whole genome shotgun (WGS) entry which is preliminary data.</text>
</comment>
<gene>
    <name evidence="2" type="ORF">MSAN_01677100</name>
</gene>
<dbReference type="AlphaFoldDB" id="A0A8H7CX24"/>
<dbReference type="Proteomes" id="UP000623467">
    <property type="component" value="Unassembled WGS sequence"/>
</dbReference>
<organism evidence="2 3">
    <name type="scientific">Mycena sanguinolenta</name>
    <dbReference type="NCBI Taxonomy" id="230812"/>
    <lineage>
        <taxon>Eukaryota</taxon>
        <taxon>Fungi</taxon>
        <taxon>Dikarya</taxon>
        <taxon>Basidiomycota</taxon>
        <taxon>Agaricomycotina</taxon>
        <taxon>Agaricomycetes</taxon>
        <taxon>Agaricomycetidae</taxon>
        <taxon>Agaricales</taxon>
        <taxon>Marasmiineae</taxon>
        <taxon>Mycenaceae</taxon>
        <taxon>Mycena</taxon>
    </lineage>
</organism>
<feature type="compositionally biased region" description="Low complexity" evidence="1">
    <location>
        <begin position="380"/>
        <end position="397"/>
    </location>
</feature>
<keyword evidence="3" id="KW-1185">Reference proteome</keyword>
<proteinExistence type="predicted"/>
<accession>A0A8H7CX24</accession>